<dbReference type="Proteomes" id="UP001549036">
    <property type="component" value="Unassembled WGS sequence"/>
</dbReference>
<evidence type="ECO:0000256" key="1">
    <source>
        <dbReference type="SAM" id="SignalP"/>
    </source>
</evidence>
<dbReference type="RefSeq" id="WP_292304828.1">
    <property type="nucleotide sequence ID" value="NZ_JBEPLM010000015.1"/>
</dbReference>
<feature type="chain" id="PRO_5046907933" evidence="1">
    <location>
        <begin position="23"/>
        <end position="76"/>
    </location>
</feature>
<evidence type="ECO:0000313" key="2">
    <source>
        <dbReference type="EMBL" id="MET3596427.1"/>
    </source>
</evidence>
<organism evidence="2 3">
    <name type="scientific">Mesorhizobium shonense</name>
    <dbReference type="NCBI Taxonomy" id="1209948"/>
    <lineage>
        <taxon>Bacteria</taxon>
        <taxon>Pseudomonadati</taxon>
        <taxon>Pseudomonadota</taxon>
        <taxon>Alphaproteobacteria</taxon>
        <taxon>Hyphomicrobiales</taxon>
        <taxon>Phyllobacteriaceae</taxon>
        <taxon>Mesorhizobium</taxon>
    </lineage>
</organism>
<accession>A0ABV2I0J8</accession>
<name>A0ABV2I0J8_9HYPH</name>
<sequence>MVRALAFAILLTAGFIGPPAMAAEEYWVARDAVSKQCEIVPKKPDGTLVVDLGKKKYASEGEARKAMEALPDCNKK</sequence>
<reference evidence="2 3" key="1">
    <citation type="submission" date="2024-06" db="EMBL/GenBank/DDBJ databases">
        <title>Genomic Encyclopedia of Type Strains, Phase IV (KMG-IV): sequencing the most valuable type-strain genomes for metagenomic binning, comparative biology and taxonomic classification.</title>
        <authorList>
            <person name="Goeker M."/>
        </authorList>
    </citation>
    <scope>NUCLEOTIDE SEQUENCE [LARGE SCALE GENOMIC DNA]</scope>
    <source>
        <strain evidence="2 3">DSM 29846</strain>
    </source>
</reference>
<evidence type="ECO:0000313" key="3">
    <source>
        <dbReference type="Proteomes" id="UP001549036"/>
    </source>
</evidence>
<dbReference type="EMBL" id="JBEPLM010000015">
    <property type="protein sequence ID" value="MET3596427.1"/>
    <property type="molecule type" value="Genomic_DNA"/>
</dbReference>
<comment type="caution">
    <text evidence="2">The sequence shown here is derived from an EMBL/GenBank/DDBJ whole genome shotgun (WGS) entry which is preliminary data.</text>
</comment>
<protein>
    <submittedName>
        <fullName evidence="2">Uncharacterized protein</fullName>
    </submittedName>
</protein>
<gene>
    <name evidence="2" type="ORF">ABID26_005846</name>
</gene>
<feature type="signal peptide" evidence="1">
    <location>
        <begin position="1"/>
        <end position="22"/>
    </location>
</feature>
<keyword evidence="1" id="KW-0732">Signal</keyword>
<keyword evidence="3" id="KW-1185">Reference proteome</keyword>
<proteinExistence type="predicted"/>